<protein>
    <submittedName>
        <fullName evidence="1">Uncharacterized protein</fullName>
    </submittedName>
</protein>
<organism evidence="1">
    <name type="scientific">uncultured Anaerotruncus sp</name>
    <dbReference type="NCBI Taxonomy" id="905011"/>
    <lineage>
        <taxon>Bacteria</taxon>
        <taxon>Bacillati</taxon>
        <taxon>Bacillota</taxon>
        <taxon>Clostridia</taxon>
        <taxon>Eubacteriales</taxon>
        <taxon>Oscillospiraceae</taxon>
        <taxon>Anaerotruncus</taxon>
        <taxon>environmental samples</taxon>
    </lineage>
</organism>
<proteinExistence type="predicted"/>
<gene>
    <name evidence="1" type="ORF">SAMEA3545359_01577</name>
</gene>
<name>A0A1C6INB7_9FIRM</name>
<dbReference type="AlphaFoldDB" id="A0A1C6INB7"/>
<sequence length="59" mass="6528">MADQSERCHQMDISISHCRHLWGGSQIEVPQLSAPPALTALFDSTDALEIEPKLLSESH</sequence>
<accession>A0A1C6INB7</accession>
<reference evidence="1" key="1">
    <citation type="submission" date="2015-09" db="EMBL/GenBank/DDBJ databases">
        <authorList>
            <consortium name="Pathogen Informatics"/>
        </authorList>
    </citation>
    <scope>NUCLEOTIDE SEQUENCE</scope>
    <source>
        <strain evidence="1">2789STDY5834896</strain>
    </source>
</reference>
<dbReference type="EMBL" id="FMHG01000001">
    <property type="protein sequence ID" value="SCJ71386.1"/>
    <property type="molecule type" value="Genomic_DNA"/>
</dbReference>
<evidence type="ECO:0000313" key="1">
    <source>
        <dbReference type="EMBL" id="SCJ71386.1"/>
    </source>
</evidence>